<evidence type="ECO:0000256" key="1">
    <source>
        <dbReference type="SAM" id="Phobius"/>
    </source>
</evidence>
<keyword evidence="1" id="KW-1133">Transmembrane helix</keyword>
<sequence length="122" mass="13964">MMENNLQNIKNQISKPVSYYKHWKYKNTFLLIISLALFLYFADTPIVAESIKKFGSFGYIGAFFAGVFFVSIFTVAPALIVLYFLAETLNSYEVALFAGLGAVLGDYLIFRFLKDRVFEELK</sequence>
<feature type="transmembrane region" description="Helical" evidence="1">
    <location>
        <begin position="60"/>
        <end position="86"/>
    </location>
</feature>
<name>A0A0G0DHI3_9BACT</name>
<dbReference type="STRING" id="1618333.UR93_C0019G0001"/>
<comment type="caution">
    <text evidence="2">The sequence shown here is derived from an EMBL/GenBank/DDBJ whole genome shotgun (WGS) entry which is preliminary data.</text>
</comment>
<feature type="transmembrane region" description="Helical" evidence="1">
    <location>
        <begin position="28"/>
        <end position="48"/>
    </location>
</feature>
<feature type="transmembrane region" description="Helical" evidence="1">
    <location>
        <begin position="92"/>
        <end position="113"/>
    </location>
</feature>
<keyword evidence="1" id="KW-0812">Transmembrane</keyword>
<dbReference type="AlphaFoldDB" id="A0A0G0DHI3"/>
<gene>
    <name evidence="2" type="ORF">UR93_C0019G0001</name>
</gene>
<protein>
    <submittedName>
        <fullName evidence="2">Uncharacterized protein</fullName>
    </submittedName>
</protein>
<dbReference type="EMBL" id="LBRB01000019">
    <property type="protein sequence ID" value="KKP88206.1"/>
    <property type="molecule type" value="Genomic_DNA"/>
</dbReference>
<feature type="non-terminal residue" evidence="2">
    <location>
        <position position="122"/>
    </location>
</feature>
<evidence type="ECO:0000313" key="2">
    <source>
        <dbReference type="EMBL" id="KKP88206.1"/>
    </source>
</evidence>
<proteinExistence type="predicted"/>
<evidence type="ECO:0000313" key="3">
    <source>
        <dbReference type="Proteomes" id="UP000034316"/>
    </source>
</evidence>
<accession>A0A0G0DHI3</accession>
<organism evidence="2 3">
    <name type="scientific">Berkelbacteria bacterium GW2011_GWA2_35_9</name>
    <dbReference type="NCBI Taxonomy" id="1618333"/>
    <lineage>
        <taxon>Bacteria</taxon>
        <taxon>Candidatus Berkelbacteria</taxon>
    </lineage>
</organism>
<keyword evidence="1" id="KW-0472">Membrane</keyword>
<dbReference type="Proteomes" id="UP000034316">
    <property type="component" value="Unassembled WGS sequence"/>
</dbReference>
<reference evidence="2 3" key="1">
    <citation type="journal article" date="2015" name="Nature">
        <title>rRNA introns, odd ribosomes, and small enigmatic genomes across a large radiation of phyla.</title>
        <authorList>
            <person name="Brown C.T."/>
            <person name="Hug L.A."/>
            <person name="Thomas B.C."/>
            <person name="Sharon I."/>
            <person name="Castelle C.J."/>
            <person name="Singh A."/>
            <person name="Wilkins M.J."/>
            <person name="Williams K.H."/>
            <person name="Banfield J.F."/>
        </authorList>
    </citation>
    <scope>NUCLEOTIDE SEQUENCE [LARGE SCALE GENOMIC DNA]</scope>
</reference>